<dbReference type="AlphaFoldDB" id="A0A516Q2S9"/>
<dbReference type="SUPFAM" id="SSF55729">
    <property type="entry name" value="Acyl-CoA N-acyltransferases (Nat)"/>
    <property type="match status" value="1"/>
</dbReference>
<dbReference type="InterPro" id="IPR016181">
    <property type="entry name" value="Acyl_CoA_acyltransferase"/>
</dbReference>
<protein>
    <submittedName>
        <fullName evidence="2">GNAT family N-acetyltransferase</fullName>
    </submittedName>
</protein>
<dbReference type="RefSeq" id="WP_143987649.1">
    <property type="nucleotide sequence ID" value="NZ_CP041692.1"/>
</dbReference>
<dbReference type="Proteomes" id="UP000319263">
    <property type="component" value="Chromosome"/>
</dbReference>
<accession>A0A516Q2S9</accession>
<feature type="domain" description="N-acetyltransferase" evidence="1">
    <location>
        <begin position="122"/>
        <end position="256"/>
    </location>
</feature>
<dbReference type="PROSITE" id="PS51186">
    <property type="entry name" value="GNAT"/>
    <property type="match status" value="1"/>
</dbReference>
<proteinExistence type="predicted"/>
<evidence type="ECO:0000313" key="3">
    <source>
        <dbReference type="Proteomes" id="UP000319263"/>
    </source>
</evidence>
<evidence type="ECO:0000313" key="2">
    <source>
        <dbReference type="EMBL" id="QDP97692.1"/>
    </source>
</evidence>
<dbReference type="CDD" id="cd04301">
    <property type="entry name" value="NAT_SF"/>
    <property type="match status" value="1"/>
</dbReference>
<keyword evidence="3" id="KW-1185">Reference proteome</keyword>
<sequence>MTDLLQVYDAEVRGSFLNRLPPGWTGTSDGPLARCLTDRGGFAMFVDDATALSGEDLRGLVDRTFAFFQDQQRPFEWKTFDHDRDDLRPLLIERGARPGPHEALVLGETALLATDAEPPDGVIIREARQRTDLERIAAMETEVWSEDWSWLADDLQARLRADEPITVLVAEDGDDLVSAAWLVPLPGTRVAGLWGGSTQSSHRGRGIYRALVARRARLALDRGYTILQVDASDDSRPILERLGLRTVGGTVPYLAG</sequence>
<dbReference type="Pfam" id="PF00583">
    <property type="entry name" value="Acetyltransf_1"/>
    <property type="match status" value="1"/>
</dbReference>
<dbReference type="OrthoDB" id="164800at2"/>
<reference evidence="2 3" key="1">
    <citation type="submission" date="2019-07" db="EMBL/GenBank/DDBJ databases">
        <title>Microlunatus dokdonensis sp. nov. isolated from the rhizospheric soil of the wild plant Elymus tsukushiensis.</title>
        <authorList>
            <person name="Ghim S.-Y."/>
            <person name="Hwang Y.-J."/>
            <person name="Son J.-S."/>
            <person name="Shin J.-H."/>
        </authorList>
    </citation>
    <scope>NUCLEOTIDE SEQUENCE [LARGE SCALE GENOMIC DNA]</scope>
    <source>
        <strain evidence="2 3">KUDC0627</strain>
    </source>
</reference>
<dbReference type="GO" id="GO:0016747">
    <property type="term" value="F:acyltransferase activity, transferring groups other than amino-acyl groups"/>
    <property type="evidence" value="ECO:0007669"/>
    <property type="project" value="InterPro"/>
</dbReference>
<keyword evidence="2" id="KW-0808">Transferase</keyword>
<name>A0A516Q2S9_9ACTN</name>
<organism evidence="2 3">
    <name type="scientific">Microlunatus elymi</name>
    <dbReference type="NCBI Taxonomy" id="2596828"/>
    <lineage>
        <taxon>Bacteria</taxon>
        <taxon>Bacillati</taxon>
        <taxon>Actinomycetota</taxon>
        <taxon>Actinomycetes</taxon>
        <taxon>Propionibacteriales</taxon>
        <taxon>Propionibacteriaceae</taxon>
        <taxon>Microlunatus</taxon>
    </lineage>
</organism>
<evidence type="ECO:0000259" key="1">
    <source>
        <dbReference type="PROSITE" id="PS51186"/>
    </source>
</evidence>
<dbReference type="EMBL" id="CP041692">
    <property type="protein sequence ID" value="QDP97692.1"/>
    <property type="molecule type" value="Genomic_DNA"/>
</dbReference>
<gene>
    <name evidence="2" type="ORF">FOE78_18845</name>
</gene>
<dbReference type="KEGG" id="mik:FOE78_18845"/>
<dbReference type="Gene3D" id="3.40.630.30">
    <property type="match status" value="1"/>
</dbReference>
<dbReference type="InterPro" id="IPR000182">
    <property type="entry name" value="GNAT_dom"/>
</dbReference>